<dbReference type="Proteomes" id="UP000319438">
    <property type="component" value="Segment"/>
</dbReference>
<evidence type="ECO:0000313" key="1">
    <source>
        <dbReference type="EMBL" id="ALH06789.1"/>
    </source>
</evidence>
<accession>A0A0N9PYV1</accession>
<proteinExistence type="predicted"/>
<name>A0A0N9PYV1_9VIRU</name>
<dbReference type="EMBL" id="KT428292">
    <property type="protein sequence ID" value="ALH06789.1"/>
    <property type="molecule type" value="Genomic_DNA"/>
</dbReference>
<evidence type="ECO:0000313" key="2">
    <source>
        <dbReference type="Proteomes" id="UP000319438"/>
    </source>
</evidence>
<protein>
    <submittedName>
        <fullName evidence="1">Uncharacterized protein</fullName>
    </submittedName>
</protein>
<gene>
    <name evidence="1" type="ORF">PMV_091</name>
</gene>
<sequence>MSKLLLSEKPLSLRTLCCISVVLHDKEKTLLPREIKETVKELENLKRPNLLGYIDSKQFSSTRLMAEFFALTGKNMECSKEPLSWKNIKDMRQHVKIYRRFLTSFVPTRVDRKDWGIFRKKYLYELLMGNFGIEFSKKEVNSMMLWTGPELPGVFFSAV</sequence>
<reference evidence="1" key="1">
    <citation type="journal article" date="2015" name="Genome Announc.">
        <title>Complete Genome Sequence of a New Member of the Marseilleviridae Recovered from the Brackish Submarine Spring in the Cassis Port-Miou Calanque, France.</title>
        <authorList>
            <person name="Doutre G."/>
            <person name="Arfib B."/>
            <person name="Rochette P."/>
            <person name="Claverie J.M."/>
            <person name="Bonin P."/>
            <person name="Abergel C."/>
        </authorList>
    </citation>
    <scope>NUCLEOTIDE SEQUENCE [LARGE SCALE GENOMIC DNA]</scope>
    <source>
        <strain evidence="1">1</strain>
    </source>
</reference>
<organism evidence="1 2">
    <name type="scientific">Port-miou virus</name>
    <dbReference type="NCBI Taxonomy" id="1733873"/>
    <lineage>
        <taxon>Viruses</taxon>
        <taxon>Varidnaviria</taxon>
        <taxon>Bamfordvirae</taxon>
        <taxon>Nucleocytoviricota</taxon>
        <taxon>Megaviricetes</taxon>
        <taxon>Pimascovirales</taxon>
        <taxon>Pimascovirales incertae sedis</taxon>
        <taxon>Marseilleviridae</taxon>
        <taxon>Losannavirus</taxon>
        <taxon>Losannavirus lausannense</taxon>
        <taxon>Lausannevirus</taxon>
    </lineage>
</organism>